<name>A0A2K9BZP5_9MOLU</name>
<dbReference type="Proteomes" id="UP000233419">
    <property type="component" value="Chromosome"/>
</dbReference>
<dbReference type="AlphaFoldDB" id="A0A2K9BZP5"/>
<proteinExistence type="predicted"/>
<feature type="transmembrane region" description="Helical" evidence="1">
    <location>
        <begin position="64"/>
        <end position="84"/>
    </location>
</feature>
<keyword evidence="1" id="KW-0472">Membrane</keyword>
<evidence type="ECO:0000313" key="2">
    <source>
        <dbReference type="EMBL" id="AUF83828.1"/>
    </source>
</evidence>
<keyword evidence="1" id="KW-0812">Transmembrane</keyword>
<evidence type="ECO:0000313" key="3">
    <source>
        <dbReference type="Proteomes" id="UP000233419"/>
    </source>
</evidence>
<keyword evidence="3" id="KW-1185">Reference proteome</keyword>
<feature type="transmembrane region" description="Helical" evidence="1">
    <location>
        <begin position="12"/>
        <end position="34"/>
    </location>
</feature>
<dbReference type="OrthoDB" id="390375at2"/>
<dbReference type="KEGG" id="msyr:CXP39_03490"/>
<reference evidence="2 3" key="1">
    <citation type="submission" date="2017-12" db="EMBL/GenBank/DDBJ databases">
        <title>Mesoplasma syrphidae YJS, Complete Genome.</title>
        <authorList>
            <person name="Knight T.F."/>
            <person name="Citino T."/>
            <person name="Rubinstein R."/>
            <person name="Neuschaefer Z."/>
        </authorList>
    </citation>
    <scope>NUCLEOTIDE SEQUENCE [LARGE SCALE GENOMIC DNA]</scope>
    <source>
        <strain evidence="2 3">YJS</strain>
    </source>
</reference>
<gene>
    <name evidence="2" type="ORF">CXP39_03490</name>
</gene>
<dbReference type="RefSeq" id="WP_027048216.1">
    <property type="nucleotide sequence ID" value="NZ_CP025257.1"/>
</dbReference>
<sequence length="85" mass="9896">MLLADSVSNQNVIVGTSLAVIGAIIAAVFLWLYFWQRKKAERRGDFHKYKQESKTVWDFMKKNFVFYVFLFGLVMFVTGFVTAIF</sequence>
<protein>
    <submittedName>
        <fullName evidence="2">Uncharacterized protein</fullName>
    </submittedName>
</protein>
<dbReference type="EMBL" id="CP025257">
    <property type="protein sequence ID" value="AUF83828.1"/>
    <property type="molecule type" value="Genomic_DNA"/>
</dbReference>
<organism evidence="2 3">
    <name type="scientific">Mesoplasma syrphidae</name>
    <dbReference type="NCBI Taxonomy" id="225999"/>
    <lineage>
        <taxon>Bacteria</taxon>
        <taxon>Bacillati</taxon>
        <taxon>Mycoplasmatota</taxon>
        <taxon>Mollicutes</taxon>
        <taxon>Entomoplasmatales</taxon>
        <taxon>Entomoplasmataceae</taxon>
        <taxon>Mesoplasma</taxon>
    </lineage>
</organism>
<accession>A0A2K9BZP5</accession>
<evidence type="ECO:0000256" key="1">
    <source>
        <dbReference type="SAM" id="Phobius"/>
    </source>
</evidence>
<keyword evidence="1" id="KW-1133">Transmembrane helix</keyword>